<dbReference type="PROSITE" id="PS51257">
    <property type="entry name" value="PROKAR_LIPOPROTEIN"/>
    <property type="match status" value="1"/>
</dbReference>
<feature type="region of interest" description="Disordered" evidence="1">
    <location>
        <begin position="84"/>
        <end position="103"/>
    </location>
</feature>
<evidence type="ECO:0000313" key="3">
    <source>
        <dbReference type="EnsemblMetazoa" id="AFAF018819-PA"/>
    </source>
</evidence>
<evidence type="ECO:0000256" key="2">
    <source>
        <dbReference type="SAM" id="Phobius"/>
    </source>
</evidence>
<protein>
    <submittedName>
        <fullName evidence="3">Uncharacterized protein</fullName>
    </submittedName>
</protein>
<feature type="region of interest" description="Disordered" evidence="1">
    <location>
        <begin position="20"/>
        <end position="75"/>
    </location>
</feature>
<proteinExistence type="predicted"/>
<feature type="transmembrane region" description="Helical" evidence="2">
    <location>
        <begin position="137"/>
        <end position="155"/>
    </location>
</feature>
<evidence type="ECO:0000313" key="4">
    <source>
        <dbReference type="Proteomes" id="UP000075886"/>
    </source>
</evidence>
<keyword evidence="4" id="KW-1185">Reference proteome</keyword>
<evidence type="ECO:0000256" key="1">
    <source>
        <dbReference type="SAM" id="MobiDB-lite"/>
    </source>
</evidence>
<keyword evidence="2" id="KW-0812">Transmembrane</keyword>
<dbReference type="VEuPathDB" id="VectorBase:AFAF018819"/>
<accession>A0A182QXG7</accession>
<dbReference type="EnsemblMetazoa" id="AFAF018819-RA">
    <property type="protein sequence ID" value="AFAF018819-PA"/>
    <property type="gene ID" value="AFAF018819"/>
</dbReference>
<keyword evidence="2" id="KW-0472">Membrane</keyword>
<dbReference type="EMBL" id="AXCN02000069">
    <property type="status" value="NOT_ANNOTATED_CDS"/>
    <property type="molecule type" value="Genomic_DNA"/>
</dbReference>
<organism evidence="3 4">
    <name type="scientific">Anopheles farauti</name>
    <dbReference type="NCBI Taxonomy" id="69004"/>
    <lineage>
        <taxon>Eukaryota</taxon>
        <taxon>Metazoa</taxon>
        <taxon>Ecdysozoa</taxon>
        <taxon>Arthropoda</taxon>
        <taxon>Hexapoda</taxon>
        <taxon>Insecta</taxon>
        <taxon>Pterygota</taxon>
        <taxon>Neoptera</taxon>
        <taxon>Endopterygota</taxon>
        <taxon>Diptera</taxon>
        <taxon>Nematocera</taxon>
        <taxon>Culicoidea</taxon>
        <taxon>Culicidae</taxon>
        <taxon>Anophelinae</taxon>
        <taxon>Anopheles</taxon>
    </lineage>
</organism>
<dbReference type="AlphaFoldDB" id="A0A182QXG7"/>
<keyword evidence="2" id="KW-1133">Transmembrane helix</keyword>
<reference evidence="4" key="1">
    <citation type="submission" date="2014-01" db="EMBL/GenBank/DDBJ databases">
        <title>The Genome Sequence of Anopheles farauti FAR1 (V2).</title>
        <authorList>
            <consortium name="The Broad Institute Genomics Platform"/>
            <person name="Neafsey D.E."/>
            <person name="Besansky N."/>
            <person name="Howell P."/>
            <person name="Walton C."/>
            <person name="Young S.K."/>
            <person name="Zeng Q."/>
            <person name="Gargeya S."/>
            <person name="Fitzgerald M."/>
            <person name="Haas B."/>
            <person name="Abouelleil A."/>
            <person name="Allen A.W."/>
            <person name="Alvarado L."/>
            <person name="Arachchi H.M."/>
            <person name="Berlin A.M."/>
            <person name="Chapman S.B."/>
            <person name="Gainer-Dewar J."/>
            <person name="Goldberg J."/>
            <person name="Griggs A."/>
            <person name="Gujja S."/>
            <person name="Hansen M."/>
            <person name="Howarth C."/>
            <person name="Imamovic A."/>
            <person name="Ireland A."/>
            <person name="Larimer J."/>
            <person name="McCowan C."/>
            <person name="Murphy C."/>
            <person name="Pearson M."/>
            <person name="Poon T.W."/>
            <person name="Priest M."/>
            <person name="Roberts A."/>
            <person name="Saif S."/>
            <person name="Shea T."/>
            <person name="Sisk P."/>
            <person name="Sykes S."/>
            <person name="Wortman J."/>
            <person name="Nusbaum C."/>
            <person name="Birren B."/>
        </authorList>
    </citation>
    <scope>NUCLEOTIDE SEQUENCE [LARGE SCALE GENOMIC DNA]</scope>
    <source>
        <strain evidence="4">FAR1</strain>
    </source>
</reference>
<name>A0A182QXG7_9DIPT</name>
<sequence>MSRVSGDDAGIGAIVSTAACSVGGGGGGGREGGSRCGGGGGGTKIDREKCTDGTGDRGRRKGWHQWQQHGTNEHRQLRTEVRAAPQSLRRVRPTSCHSRDPGPIGDGREKLWLPLLLLLLLAACSGSERWKDVKDDVMGMSVVAVVTVVVVVVVVERARMDRSCGVFRVLVG</sequence>
<feature type="compositionally biased region" description="Basic and acidic residues" evidence="1">
    <location>
        <begin position="44"/>
        <end position="57"/>
    </location>
</feature>
<feature type="compositionally biased region" description="Gly residues" evidence="1">
    <location>
        <begin position="22"/>
        <end position="43"/>
    </location>
</feature>
<reference evidence="3" key="2">
    <citation type="submission" date="2020-05" db="UniProtKB">
        <authorList>
            <consortium name="EnsemblMetazoa"/>
        </authorList>
    </citation>
    <scope>IDENTIFICATION</scope>
    <source>
        <strain evidence="3">FAR1</strain>
    </source>
</reference>
<dbReference type="Proteomes" id="UP000075886">
    <property type="component" value="Unassembled WGS sequence"/>
</dbReference>